<dbReference type="EMBL" id="CM042044">
    <property type="protein sequence ID" value="KAI3688137.1"/>
    <property type="molecule type" value="Genomic_DNA"/>
</dbReference>
<organism evidence="1 2">
    <name type="scientific">Smallanthus sonchifolius</name>
    <dbReference type="NCBI Taxonomy" id="185202"/>
    <lineage>
        <taxon>Eukaryota</taxon>
        <taxon>Viridiplantae</taxon>
        <taxon>Streptophyta</taxon>
        <taxon>Embryophyta</taxon>
        <taxon>Tracheophyta</taxon>
        <taxon>Spermatophyta</taxon>
        <taxon>Magnoliopsida</taxon>
        <taxon>eudicotyledons</taxon>
        <taxon>Gunneridae</taxon>
        <taxon>Pentapetalae</taxon>
        <taxon>asterids</taxon>
        <taxon>campanulids</taxon>
        <taxon>Asterales</taxon>
        <taxon>Asteraceae</taxon>
        <taxon>Asteroideae</taxon>
        <taxon>Heliantheae alliance</taxon>
        <taxon>Millerieae</taxon>
        <taxon>Smallanthus</taxon>
    </lineage>
</organism>
<reference evidence="1 2" key="2">
    <citation type="journal article" date="2022" name="Mol. Ecol. Resour.">
        <title>The genomes of chicory, endive, great burdock and yacon provide insights into Asteraceae paleo-polyploidization history and plant inulin production.</title>
        <authorList>
            <person name="Fan W."/>
            <person name="Wang S."/>
            <person name="Wang H."/>
            <person name="Wang A."/>
            <person name="Jiang F."/>
            <person name="Liu H."/>
            <person name="Zhao H."/>
            <person name="Xu D."/>
            <person name="Zhang Y."/>
        </authorList>
    </citation>
    <scope>NUCLEOTIDE SEQUENCE [LARGE SCALE GENOMIC DNA]</scope>
    <source>
        <strain evidence="2">cv. Yunnan</strain>
        <tissue evidence="1">Leaves</tissue>
    </source>
</reference>
<accession>A0ACB8YS78</accession>
<name>A0ACB8YS78_9ASTR</name>
<reference evidence="2" key="1">
    <citation type="journal article" date="2022" name="Mol. Ecol. Resour.">
        <title>The genomes of chicory, endive, great burdock and yacon provide insights into Asteraceae palaeo-polyploidization history and plant inulin production.</title>
        <authorList>
            <person name="Fan W."/>
            <person name="Wang S."/>
            <person name="Wang H."/>
            <person name="Wang A."/>
            <person name="Jiang F."/>
            <person name="Liu H."/>
            <person name="Zhao H."/>
            <person name="Xu D."/>
            <person name="Zhang Y."/>
        </authorList>
    </citation>
    <scope>NUCLEOTIDE SEQUENCE [LARGE SCALE GENOMIC DNA]</scope>
    <source>
        <strain evidence="2">cv. Yunnan</strain>
    </source>
</reference>
<comment type="caution">
    <text evidence="1">The sequence shown here is derived from an EMBL/GenBank/DDBJ whole genome shotgun (WGS) entry which is preliminary data.</text>
</comment>
<sequence>MMAPSIQKDIYNCFAEEVLKKIFEELGDDVFSILVDESRDISKKEQIAVVLRYVDKLGFVKERFIGLVHVIDTTALSLKSAIDELFARHNLSLGRVRGQGYDGASNMSDLIRESQRER</sequence>
<protein>
    <submittedName>
        <fullName evidence="1">Uncharacterized protein</fullName>
    </submittedName>
</protein>
<proteinExistence type="predicted"/>
<evidence type="ECO:0000313" key="2">
    <source>
        <dbReference type="Proteomes" id="UP001056120"/>
    </source>
</evidence>
<evidence type="ECO:0000313" key="1">
    <source>
        <dbReference type="EMBL" id="KAI3688137.1"/>
    </source>
</evidence>
<keyword evidence="2" id="KW-1185">Reference proteome</keyword>
<dbReference type="Proteomes" id="UP001056120">
    <property type="component" value="Linkage Group LG27"/>
</dbReference>
<gene>
    <name evidence="1" type="ORF">L1987_81845</name>
</gene>